<evidence type="ECO:0000313" key="3">
    <source>
        <dbReference type="Proteomes" id="UP000593576"/>
    </source>
</evidence>
<dbReference type="GO" id="GO:0003676">
    <property type="term" value="F:nucleic acid binding"/>
    <property type="evidence" value="ECO:0007669"/>
    <property type="project" value="InterPro"/>
</dbReference>
<evidence type="ECO:0000259" key="1">
    <source>
        <dbReference type="Pfam" id="PF13456"/>
    </source>
</evidence>
<keyword evidence="3" id="KW-1185">Reference proteome</keyword>
<feature type="domain" description="RNase H type-1" evidence="1">
    <location>
        <begin position="47"/>
        <end position="116"/>
    </location>
</feature>
<dbReference type="InterPro" id="IPR052929">
    <property type="entry name" value="RNase_H-like_EbsB-rel"/>
</dbReference>
<dbReference type="OrthoDB" id="976306at2759"/>
<accession>A0A7J9MVH3</accession>
<comment type="caution">
    <text evidence="2">The sequence shown here is derived from an EMBL/GenBank/DDBJ whole genome shotgun (WGS) entry which is preliminary data.</text>
</comment>
<dbReference type="Proteomes" id="UP000593576">
    <property type="component" value="Unassembled WGS sequence"/>
</dbReference>
<dbReference type="PANTHER" id="PTHR47074">
    <property type="entry name" value="BNAC02G40300D PROTEIN"/>
    <property type="match status" value="1"/>
</dbReference>
<dbReference type="InterPro" id="IPR036397">
    <property type="entry name" value="RNaseH_sf"/>
</dbReference>
<gene>
    <name evidence="2" type="ORF">Goshw_021745</name>
</gene>
<evidence type="ECO:0000313" key="2">
    <source>
        <dbReference type="EMBL" id="MBA0874766.1"/>
    </source>
</evidence>
<dbReference type="AlphaFoldDB" id="A0A7J9MVH3"/>
<dbReference type="Gene3D" id="3.30.420.10">
    <property type="entry name" value="Ribonuclease H-like superfamily/Ribonuclease H"/>
    <property type="match status" value="1"/>
</dbReference>
<proteinExistence type="predicted"/>
<dbReference type="CDD" id="cd06222">
    <property type="entry name" value="RNase_H_like"/>
    <property type="match status" value="1"/>
</dbReference>
<dbReference type="PANTHER" id="PTHR47074:SF61">
    <property type="entry name" value="RNASE H TYPE-1 DOMAIN-CONTAINING PROTEIN"/>
    <property type="match status" value="1"/>
</dbReference>
<dbReference type="InterPro" id="IPR044730">
    <property type="entry name" value="RNase_H-like_dom_plant"/>
</dbReference>
<reference evidence="2 3" key="1">
    <citation type="journal article" date="2019" name="Genome Biol. Evol.">
        <title>Insights into the evolution of the New World diploid cottons (Gossypium, subgenus Houzingenia) based on genome sequencing.</title>
        <authorList>
            <person name="Grover C.E."/>
            <person name="Arick M.A. 2nd"/>
            <person name="Thrash A."/>
            <person name="Conover J.L."/>
            <person name="Sanders W.S."/>
            <person name="Peterson D.G."/>
            <person name="Frelichowski J.E."/>
            <person name="Scheffler J.A."/>
            <person name="Scheffler B.E."/>
            <person name="Wendel J.F."/>
        </authorList>
    </citation>
    <scope>NUCLEOTIDE SEQUENCE [LARGE SCALE GENOMIC DNA]</scope>
    <source>
        <strain evidence="2">1</strain>
        <tissue evidence="2">Leaf</tissue>
    </source>
</reference>
<dbReference type="InterPro" id="IPR002156">
    <property type="entry name" value="RNaseH_domain"/>
</dbReference>
<organism evidence="2 3">
    <name type="scientific">Gossypium schwendimanii</name>
    <name type="common">Cotton</name>
    <dbReference type="NCBI Taxonomy" id="34291"/>
    <lineage>
        <taxon>Eukaryota</taxon>
        <taxon>Viridiplantae</taxon>
        <taxon>Streptophyta</taxon>
        <taxon>Embryophyta</taxon>
        <taxon>Tracheophyta</taxon>
        <taxon>Spermatophyta</taxon>
        <taxon>Magnoliopsida</taxon>
        <taxon>eudicotyledons</taxon>
        <taxon>Gunneridae</taxon>
        <taxon>Pentapetalae</taxon>
        <taxon>rosids</taxon>
        <taxon>malvids</taxon>
        <taxon>Malvales</taxon>
        <taxon>Malvaceae</taxon>
        <taxon>Malvoideae</taxon>
        <taxon>Gossypium</taxon>
    </lineage>
</organism>
<name>A0A7J9MVH3_GOSSC</name>
<dbReference type="SUPFAM" id="SSF53098">
    <property type="entry name" value="Ribonuclease H-like"/>
    <property type="match status" value="1"/>
</dbReference>
<dbReference type="GO" id="GO:0004523">
    <property type="term" value="F:RNA-DNA hybrid ribonuclease activity"/>
    <property type="evidence" value="ECO:0007669"/>
    <property type="project" value="InterPro"/>
</dbReference>
<dbReference type="EMBL" id="JABFAF010000013">
    <property type="protein sequence ID" value="MBA0874766.1"/>
    <property type="molecule type" value="Genomic_DNA"/>
</dbReference>
<dbReference type="Pfam" id="PF13456">
    <property type="entry name" value="RVT_3"/>
    <property type="match status" value="1"/>
</dbReference>
<dbReference type="InterPro" id="IPR012337">
    <property type="entry name" value="RNaseH-like_sf"/>
</dbReference>
<sequence>MSGYQGCLRSILSIEELRLQLCYGLYWLPSLQVVRWSRPPSSLMKINVDASFSLLQKKACLGVIIRDEQGQIMGACSRLTCQVPTAFAVEALAVIHGLRFAFELGFQSVILEGDSRLAKEFSKLFEVCRCICAARSGNMAAHAMAQDGLTRREDRFWVEEAPLLVAAVADEGRRLLDPS</sequence>
<protein>
    <recommendedName>
        <fullName evidence="1">RNase H type-1 domain-containing protein</fullName>
    </recommendedName>
</protein>